<evidence type="ECO:0000313" key="2">
    <source>
        <dbReference type="Proteomes" id="UP000007797"/>
    </source>
</evidence>
<dbReference type="Proteomes" id="UP000007797">
    <property type="component" value="Unassembled WGS sequence"/>
</dbReference>
<dbReference type="KEGG" id="dfa:DFA_05098"/>
<reference evidence="2" key="1">
    <citation type="journal article" date="2011" name="Genome Res.">
        <title>Phylogeny-wide analysis of social amoeba genomes highlights ancient origins for complex intercellular communication.</title>
        <authorList>
            <person name="Heidel A.J."/>
            <person name="Lawal H.M."/>
            <person name="Felder M."/>
            <person name="Schilde C."/>
            <person name="Helps N.R."/>
            <person name="Tunggal B."/>
            <person name="Rivero F."/>
            <person name="John U."/>
            <person name="Schleicher M."/>
            <person name="Eichinger L."/>
            <person name="Platzer M."/>
            <person name="Noegel A.A."/>
            <person name="Schaap P."/>
            <person name="Gloeckner G."/>
        </authorList>
    </citation>
    <scope>NUCLEOTIDE SEQUENCE [LARGE SCALE GENOMIC DNA]</scope>
    <source>
        <strain evidence="2">SH3</strain>
    </source>
</reference>
<dbReference type="GeneID" id="14875722"/>
<dbReference type="InterPro" id="IPR016024">
    <property type="entry name" value="ARM-type_fold"/>
</dbReference>
<sequence>MTPLSELQLEDAPTVKRFYGILEMVSSPLARPLCFTLRSNGNTRITTQDPSSIECIRQRADQVILDITYKLCNLERNTAAPDDDDDLIYDKDNTHPSTALIQLLLIKSPNGTDNDKCLFHHLSYETKKHMHQLVLNHIKQLKKFVNYEMGLIQLMLSNHYHRGKDLKRSILQTASRRLSLSEWDSPTGCEIFKEYIKMIFLDAHNDDYFIPPQLPSDHMNVKKWKKDPQEREIITNQIRSFTVTHHQQVLSILFEHFKQYLTQTSWKDKLIVLKLLNMFNYNNMDYKKGEDCKWKTYFSIDFLKTVISETLKEDNVLVQCELVEFIKQFCSIPYYLDMIVDSIEFRDIIKEAFNHIIINQASPYPRLLYFLIKACDPCNYRLGQQIKRIFKTEPFWQEYIVNLSLKALSTTIITLLDRFKNDKDILDHVIRFFNHTHRLGLKEINQLIQRILFSKQQQYQPDQINRFVNVYLIEWICRVEKKFSIYLPSVMKRIIIDQPITIDFWIDGLLSLYQQSNAGGNITTDQISQIIDLIVQTANQKDRDYYSEIGQLIKILVSMDDQWNTIAMISSRVIDMVVDWINQNMELGNESFHSAAELVVDFYDQINIIPPSITISPTTEKISYSEWIDRLILVFHSYYHRDIIKKLKQLKKKKIN</sequence>
<dbReference type="AlphaFoldDB" id="F4PNB5"/>
<evidence type="ECO:0000313" key="1">
    <source>
        <dbReference type="EMBL" id="EGG22968.1"/>
    </source>
</evidence>
<keyword evidence="2" id="KW-1185">Reference proteome</keyword>
<dbReference type="RefSeq" id="XP_004360819.1">
    <property type="nucleotide sequence ID" value="XM_004360762.1"/>
</dbReference>
<accession>F4PNB5</accession>
<organism evidence="1 2">
    <name type="scientific">Cavenderia fasciculata</name>
    <name type="common">Slime mold</name>
    <name type="synonym">Dictyostelium fasciculatum</name>
    <dbReference type="NCBI Taxonomy" id="261658"/>
    <lineage>
        <taxon>Eukaryota</taxon>
        <taxon>Amoebozoa</taxon>
        <taxon>Evosea</taxon>
        <taxon>Eumycetozoa</taxon>
        <taxon>Dictyostelia</taxon>
        <taxon>Acytosteliales</taxon>
        <taxon>Cavenderiaceae</taxon>
        <taxon>Cavenderia</taxon>
    </lineage>
</organism>
<name>F4PNB5_CACFS</name>
<dbReference type="EMBL" id="GL883008">
    <property type="protein sequence ID" value="EGG22968.1"/>
    <property type="molecule type" value="Genomic_DNA"/>
</dbReference>
<protein>
    <submittedName>
        <fullName evidence="1">Uncharacterized protein</fullName>
    </submittedName>
</protein>
<dbReference type="SUPFAM" id="SSF48371">
    <property type="entry name" value="ARM repeat"/>
    <property type="match status" value="1"/>
</dbReference>
<gene>
    <name evidence="1" type="ORF">DFA_05098</name>
</gene>
<proteinExistence type="predicted"/>